<name>A0A6H2VF04_ACIPI</name>
<dbReference type="Proteomes" id="UP000501692">
    <property type="component" value="Chromosome"/>
</dbReference>
<organism evidence="1 5">
    <name type="scientific">Acinetobacter pittii</name>
    <name type="common">Acinetobacter genomosp. 3</name>
    <dbReference type="NCBI Taxonomy" id="48296"/>
    <lineage>
        <taxon>Bacteria</taxon>
        <taxon>Pseudomonadati</taxon>
        <taxon>Pseudomonadota</taxon>
        <taxon>Gammaproteobacteria</taxon>
        <taxon>Moraxellales</taxon>
        <taxon>Moraxellaceae</taxon>
        <taxon>Acinetobacter</taxon>
        <taxon>Acinetobacter calcoaceticus/baumannii complex</taxon>
    </lineage>
</organism>
<evidence type="ECO:0000313" key="3">
    <source>
        <dbReference type="EMBL" id="USU95481.1"/>
    </source>
</evidence>
<dbReference type="RefSeq" id="WP_014207478.1">
    <property type="nucleotide sequence ID" value="NZ_BBTS01000035.1"/>
</dbReference>
<proteinExistence type="predicted"/>
<dbReference type="EMBL" id="CP095407">
    <property type="protein sequence ID" value="USU95481.1"/>
    <property type="molecule type" value="Genomic_DNA"/>
</dbReference>
<dbReference type="Proteomes" id="UP000660083">
    <property type="component" value="Unassembled WGS sequence"/>
</dbReference>
<sequence>MILKSSDELFFIQLNLKKEQYSLLQLNKNTIFFEYKFEITP</sequence>
<reference evidence="3" key="3">
    <citation type="submission" date="2022-04" db="EMBL/GenBank/DDBJ databases">
        <title>Emergence of ST220 Acinetobacter pittii strain in bloodstream infection, which co-producing chromosomal NDM-1 and OXA-820 carbapenemases.</title>
        <authorList>
            <person name="Tian C."/>
            <person name="Xing M."/>
            <person name="Fu L."/>
            <person name="Xia D."/>
        </authorList>
    </citation>
    <scope>NUCLEOTIDE SEQUENCE</scope>
    <source>
        <strain evidence="3">TCM</strain>
    </source>
</reference>
<protein>
    <submittedName>
        <fullName evidence="1">Uncharacterized protein</fullName>
    </submittedName>
</protein>
<accession>A0A6H2VF04</accession>
<reference evidence="1" key="2">
    <citation type="submission" date="2020-12" db="EMBL/GenBank/DDBJ databases">
        <authorList>
            <person name="Chopjitt P."/>
        </authorList>
    </citation>
    <scope>NUCLEOTIDE SEQUENCE</scope>
    <source>
        <strain evidence="1">AP1</strain>
    </source>
</reference>
<evidence type="ECO:0000313" key="5">
    <source>
        <dbReference type="Proteomes" id="UP000660083"/>
    </source>
</evidence>
<dbReference type="EMBL" id="JAEFCT010000008">
    <property type="protein sequence ID" value="MBK1445096.1"/>
    <property type="molecule type" value="Genomic_DNA"/>
</dbReference>
<reference evidence="2 4" key="1">
    <citation type="submission" date="2020-03" db="EMBL/GenBank/DDBJ databases">
        <authorList>
            <person name="Zhang L."/>
            <person name="Han X."/>
            <person name="Chen Y."/>
            <person name="Yu Y."/>
        </authorList>
    </citation>
    <scope>NUCLEOTIDE SEQUENCE [LARGE SCALE GENOMIC DNA]</scope>
    <source>
        <strain evidence="2 4">A1254</strain>
    </source>
</reference>
<evidence type="ECO:0000313" key="1">
    <source>
        <dbReference type="EMBL" id="MBK1445096.1"/>
    </source>
</evidence>
<dbReference type="AlphaFoldDB" id="A0A6H2VF04"/>
<evidence type="ECO:0000313" key="4">
    <source>
        <dbReference type="Proteomes" id="UP000501692"/>
    </source>
</evidence>
<evidence type="ECO:0000313" key="2">
    <source>
        <dbReference type="EMBL" id="QIT16923.1"/>
    </source>
</evidence>
<dbReference type="EMBL" id="CP049806">
    <property type="protein sequence ID" value="QIT16923.1"/>
    <property type="molecule type" value="Genomic_DNA"/>
</dbReference>
<gene>
    <name evidence="2" type="ORF">G8E09_03910</name>
    <name evidence="1" type="ORF">JDA50_11745</name>
    <name evidence="3" type="ORF">MWH18_04235</name>
</gene>
<dbReference type="Proteomes" id="UP001055514">
    <property type="component" value="Chromosome"/>
</dbReference>